<evidence type="ECO:0008006" key="3">
    <source>
        <dbReference type="Google" id="ProtNLM"/>
    </source>
</evidence>
<dbReference type="AlphaFoldDB" id="A0A6S6QYB5"/>
<evidence type="ECO:0000313" key="1">
    <source>
        <dbReference type="EMBL" id="BCJ92050.1"/>
    </source>
</evidence>
<protein>
    <recommendedName>
        <fullName evidence="3">DUF72 domain-containing protein</fullName>
    </recommendedName>
</protein>
<gene>
    <name evidence="1" type="ORF">IZ6_27850</name>
</gene>
<name>A0A6S6QYB5_9HYPH</name>
<sequence length="261" mass="28898">MIKIGIGGWTFEPWRGPFYPDGLPQARELAYAAEKLTAIEVNGTFYGSQKPSTFRKWADETPENFVFALKAPRFAVNRRVLAEAGPSIEKFVDSGIAELGTKLGPILWQFAGTKKYDPEDFAAFVKLLPAEAGGIKLRHALEVRHDSFKVPEVVELARKHNAAIVYAHSEDYPAIADPTADFVYARLQQSREAEKTGYSAKEIAAWAKRAELWESGGVPEDLDLLTKAPPKKKRDVFLFFIAGAKVRNPAAAMTMIEKLGA</sequence>
<dbReference type="Pfam" id="PF01904">
    <property type="entry name" value="DUF72"/>
    <property type="match status" value="1"/>
</dbReference>
<proteinExistence type="predicted"/>
<dbReference type="InterPro" id="IPR002763">
    <property type="entry name" value="DUF72"/>
</dbReference>
<dbReference type="EMBL" id="AP023361">
    <property type="protein sequence ID" value="BCJ92050.1"/>
    <property type="molecule type" value="Genomic_DNA"/>
</dbReference>
<accession>A0A6S6QYB5</accession>
<dbReference type="Proteomes" id="UP000515317">
    <property type="component" value="Chromosome"/>
</dbReference>
<dbReference type="SUPFAM" id="SSF117396">
    <property type="entry name" value="TM1631-like"/>
    <property type="match status" value="1"/>
</dbReference>
<dbReference type="PANTHER" id="PTHR30348:SF4">
    <property type="entry name" value="DUF72 DOMAIN-CONTAINING PROTEIN"/>
    <property type="match status" value="1"/>
</dbReference>
<reference evidence="1 2" key="1">
    <citation type="submission" date="2020-08" db="EMBL/GenBank/DDBJ databases">
        <title>Genome sequence of Rhizobiales bacterium strain IZ6.</title>
        <authorList>
            <person name="Nakai R."/>
            <person name="Naganuma T."/>
        </authorList>
    </citation>
    <scope>NUCLEOTIDE SEQUENCE [LARGE SCALE GENOMIC DNA]</scope>
    <source>
        <strain evidence="1 2">IZ6</strain>
    </source>
</reference>
<dbReference type="PANTHER" id="PTHR30348">
    <property type="entry name" value="UNCHARACTERIZED PROTEIN YECE"/>
    <property type="match status" value="1"/>
</dbReference>
<dbReference type="InterPro" id="IPR036520">
    <property type="entry name" value="UPF0759_sf"/>
</dbReference>
<keyword evidence="2" id="KW-1185">Reference proteome</keyword>
<organism evidence="1 2">
    <name type="scientific">Terrihabitans soli</name>
    <dbReference type="NCBI Taxonomy" id="708113"/>
    <lineage>
        <taxon>Bacteria</taxon>
        <taxon>Pseudomonadati</taxon>
        <taxon>Pseudomonadota</taxon>
        <taxon>Alphaproteobacteria</taxon>
        <taxon>Hyphomicrobiales</taxon>
        <taxon>Terrihabitans</taxon>
    </lineage>
</organism>
<dbReference type="Gene3D" id="3.20.20.410">
    <property type="entry name" value="Protein of unknown function UPF0759"/>
    <property type="match status" value="1"/>
</dbReference>
<evidence type="ECO:0000313" key="2">
    <source>
        <dbReference type="Proteomes" id="UP000515317"/>
    </source>
</evidence>
<dbReference type="RefSeq" id="WP_222875654.1">
    <property type="nucleotide sequence ID" value="NZ_AP023361.1"/>
</dbReference>
<dbReference type="KEGG" id="tso:IZ6_27850"/>